<comment type="caution">
    <text evidence="1">The sequence shown here is derived from an EMBL/GenBank/DDBJ whole genome shotgun (WGS) entry which is preliminary data.</text>
</comment>
<gene>
    <name evidence="1" type="ORF">DLM78_21675</name>
</gene>
<organism evidence="1 2">
    <name type="scientific">Leptospira stimsonii</name>
    <dbReference type="NCBI Taxonomy" id="2202203"/>
    <lineage>
        <taxon>Bacteria</taxon>
        <taxon>Pseudomonadati</taxon>
        <taxon>Spirochaetota</taxon>
        <taxon>Spirochaetia</taxon>
        <taxon>Leptospirales</taxon>
        <taxon>Leptospiraceae</taxon>
        <taxon>Leptospira</taxon>
    </lineage>
</organism>
<name>A0A8B3CL71_9LEPT</name>
<dbReference type="EMBL" id="QHCS01000009">
    <property type="protein sequence ID" value="RHX83321.1"/>
    <property type="molecule type" value="Genomic_DNA"/>
</dbReference>
<protein>
    <submittedName>
        <fullName evidence="1">Uncharacterized protein</fullName>
    </submittedName>
</protein>
<reference evidence="2" key="1">
    <citation type="submission" date="2018-05" db="EMBL/GenBank/DDBJ databases">
        <title>Leptospira yasudae sp. nov. and Leptospira stimsonii sp. nov., two pathogenic species of the genus Leptospira isolated from environmental sources.</title>
        <authorList>
            <person name="Casanovas-Massana A."/>
            <person name="Hamond C."/>
            <person name="Santos L.A."/>
            <person name="Hacker K.P."/>
            <person name="Balassiano I."/>
            <person name="Medeiros M.A."/>
            <person name="Reis M.G."/>
            <person name="Ko A.I."/>
            <person name="Wunder E.A."/>
        </authorList>
    </citation>
    <scope>NUCLEOTIDE SEQUENCE [LARGE SCALE GENOMIC DNA]</scope>
    <source>
        <strain evidence="2">AMB6-RJ</strain>
    </source>
</reference>
<dbReference type="Proteomes" id="UP000266669">
    <property type="component" value="Unassembled WGS sequence"/>
</dbReference>
<evidence type="ECO:0000313" key="2">
    <source>
        <dbReference type="Proteomes" id="UP000266669"/>
    </source>
</evidence>
<proteinExistence type="predicted"/>
<accession>A0A8B3CL71</accession>
<dbReference type="AlphaFoldDB" id="A0A8B3CL71"/>
<evidence type="ECO:0000313" key="1">
    <source>
        <dbReference type="EMBL" id="RHX83321.1"/>
    </source>
</evidence>
<sequence>MAENSGDFPLSQDHDFASKKFFVGTTTKFFPARRFHRSFSQLLAITVLIAWFHSAESDSP</sequence>